<evidence type="ECO:0000313" key="1">
    <source>
        <dbReference type="EMBL" id="KAJ7352005.1"/>
    </source>
</evidence>
<gene>
    <name evidence="1" type="ORF">DFH08DRAFT_1077814</name>
</gene>
<proteinExistence type="predicted"/>
<dbReference type="AlphaFoldDB" id="A0AAD7EWH0"/>
<feature type="non-terminal residue" evidence="1">
    <location>
        <position position="1"/>
    </location>
</feature>
<dbReference type="EMBL" id="JARIHO010000012">
    <property type="protein sequence ID" value="KAJ7352005.1"/>
    <property type="molecule type" value="Genomic_DNA"/>
</dbReference>
<sequence>MTRAPLRCRLSNPLLLAQTSAQSLRERQKTDSGLWVDSQLQRIKRECIGMLTLARTTAVVVNQALCSCADINDSSSTMNGPIF</sequence>
<comment type="caution">
    <text evidence="1">The sequence shown here is derived from an EMBL/GenBank/DDBJ whole genome shotgun (WGS) entry which is preliminary data.</text>
</comment>
<evidence type="ECO:0000313" key="2">
    <source>
        <dbReference type="Proteomes" id="UP001218218"/>
    </source>
</evidence>
<keyword evidence="2" id="KW-1185">Reference proteome</keyword>
<protein>
    <submittedName>
        <fullName evidence="1">Uncharacterized protein</fullName>
    </submittedName>
</protein>
<organism evidence="1 2">
    <name type="scientific">Mycena albidolilacea</name>
    <dbReference type="NCBI Taxonomy" id="1033008"/>
    <lineage>
        <taxon>Eukaryota</taxon>
        <taxon>Fungi</taxon>
        <taxon>Dikarya</taxon>
        <taxon>Basidiomycota</taxon>
        <taxon>Agaricomycotina</taxon>
        <taxon>Agaricomycetes</taxon>
        <taxon>Agaricomycetidae</taxon>
        <taxon>Agaricales</taxon>
        <taxon>Marasmiineae</taxon>
        <taxon>Mycenaceae</taxon>
        <taxon>Mycena</taxon>
    </lineage>
</organism>
<reference evidence="1" key="1">
    <citation type="submission" date="2023-03" db="EMBL/GenBank/DDBJ databases">
        <title>Massive genome expansion in bonnet fungi (Mycena s.s.) driven by repeated elements and novel gene families across ecological guilds.</title>
        <authorList>
            <consortium name="Lawrence Berkeley National Laboratory"/>
            <person name="Harder C.B."/>
            <person name="Miyauchi S."/>
            <person name="Viragh M."/>
            <person name="Kuo A."/>
            <person name="Thoen E."/>
            <person name="Andreopoulos B."/>
            <person name="Lu D."/>
            <person name="Skrede I."/>
            <person name="Drula E."/>
            <person name="Henrissat B."/>
            <person name="Morin E."/>
            <person name="Kohler A."/>
            <person name="Barry K."/>
            <person name="LaButti K."/>
            <person name="Morin E."/>
            <person name="Salamov A."/>
            <person name="Lipzen A."/>
            <person name="Mereny Z."/>
            <person name="Hegedus B."/>
            <person name="Baldrian P."/>
            <person name="Stursova M."/>
            <person name="Weitz H."/>
            <person name="Taylor A."/>
            <person name="Grigoriev I.V."/>
            <person name="Nagy L.G."/>
            <person name="Martin F."/>
            <person name="Kauserud H."/>
        </authorList>
    </citation>
    <scope>NUCLEOTIDE SEQUENCE</scope>
    <source>
        <strain evidence="1">CBHHK002</strain>
    </source>
</reference>
<accession>A0AAD7EWH0</accession>
<name>A0AAD7EWH0_9AGAR</name>
<dbReference type="Proteomes" id="UP001218218">
    <property type="component" value="Unassembled WGS sequence"/>
</dbReference>